<dbReference type="AlphaFoldDB" id="A0AAU8P5T2"/>
<gene>
    <name evidence="1" type="ordered locus">ETAE_2764</name>
</gene>
<proteinExistence type="predicted"/>
<organism evidence="1 2">
    <name type="scientific">Edwardsiella piscicida</name>
    <dbReference type="NCBI Taxonomy" id="1263550"/>
    <lineage>
        <taxon>Bacteria</taxon>
        <taxon>Pseudomonadati</taxon>
        <taxon>Pseudomonadota</taxon>
        <taxon>Gammaproteobacteria</taxon>
        <taxon>Enterobacterales</taxon>
        <taxon>Hafniaceae</taxon>
        <taxon>Edwardsiella</taxon>
    </lineage>
</organism>
<reference evidence="1 2" key="1">
    <citation type="journal article" date="2009" name="PLoS ONE">
        <title>Genome sequence of the versatile fish pathogen Edwardsiella tarda provides insights into its adaptation to broad host ranges and intracellular niches.</title>
        <authorList>
            <person name="Wang Q."/>
            <person name="Yang M."/>
            <person name="Xiao J."/>
            <person name="Wu H."/>
            <person name="Wang X."/>
            <person name="Lv Y."/>
            <person name="Xu L."/>
            <person name="Zheng H."/>
            <person name="Wang S."/>
            <person name="Zhao G."/>
            <person name="Liu Q."/>
            <person name="Zhang Y."/>
        </authorList>
    </citation>
    <scope>NUCLEOTIDE SEQUENCE [LARGE SCALE GENOMIC DNA]</scope>
    <source>
        <strain evidence="2">EIB202 / CCTCC M208068</strain>
    </source>
</reference>
<keyword evidence="2" id="KW-1185">Reference proteome</keyword>
<protein>
    <submittedName>
        <fullName evidence="1">Uncharacterized protein</fullName>
    </submittedName>
</protein>
<dbReference type="EMBL" id="CP001135">
    <property type="protein sequence ID" value="ACY85597.1"/>
    <property type="molecule type" value="Genomic_DNA"/>
</dbReference>
<name>A0AAU8P5T2_EDWPI</name>
<accession>A0AAU8P5T2</accession>
<sequence length="38" mass="4085">MAMTTVQYPGVHGGCLCRSIAPGALSKDIFYKNKELLA</sequence>
<dbReference type="KEGG" id="etr:ETAE_2764"/>
<evidence type="ECO:0000313" key="2">
    <source>
        <dbReference type="Proteomes" id="UP000002634"/>
    </source>
</evidence>
<dbReference type="Proteomes" id="UP000002634">
    <property type="component" value="Chromosome"/>
</dbReference>
<evidence type="ECO:0000313" key="1">
    <source>
        <dbReference type="EMBL" id="ACY85597.1"/>
    </source>
</evidence>